<protein>
    <recommendedName>
        <fullName evidence="1">AAA-ATPase-like domain-containing protein</fullName>
    </recommendedName>
</protein>
<dbReference type="InterPro" id="IPR018631">
    <property type="entry name" value="AAA-ATPase-like_dom"/>
</dbReference>
<evidence type="ECO:0000259" key="1">
    <source>
        <dbReference type="Pfam" id="PF09820"/>
    </source>
</evidence>
<proteinExistence type="predicted"/>
<dbReference type="Pfam" id="PF09820">
    <property type="entry name" value="AAA-ATPase_like"/>
    <property type="match status" value="1"/>
</dbReference>
<evidence type="ECO:0000313" key="2">
    <source>
        <dbReference type="EMBL" id="RUS27848.1"/>
    </source>
</evidence>
<name>A0A433QDJ5_9FUNG</name>
<dbReference type="InterPro" id="IPR012547">
    <property type="entry name" value="PDDEXK_9"/>
</dbReference>
<feature type="domain" description="AAA-ATPase-like" evidence="1">
    <location>
        <begin position="196"/>
        <end position="423"/>
    </location>
</feature>
<dbReference type="Pfam" id="PF08011">
    <property type="entry name" value="PDDEXK_9"/>
    <property type="match status" value="1"/>
</dbReference>
<gene>
    <name evidence="2" type="ORF">BC938DRAFT_482649</name>
</gene>
<accession>A0A433QDJ5</accession>
<dbReference type="PANTHER" id="PTHR34825:SF1">
    <property type="entry name" value="AAA-ATPASE-LIKE DOMAIN-CONTAINING PROTEIN"/>
    <property type="match status" value="1"/>
</dbReference>
<dbReference type="SUPFAM" id="SSF52540">
    <property type="entry name" value="P-loop containing nucleoside triphosphate hydrolases"/>
    <property type="match status" value="1"/>
</dbReference>
<evidence type="ECO:0000313" key="3">
    <source>
        <dbReference type="Proteomes" id="UP000274822"/>
    </source>
</evidence>
<sequence length="800" mass="92215">MAPPRAWIMLKGSDWTKVPLETDKYQVDDVDDLKEAIKSKLPDIITFSASLLTIKAVKKVNIYKPEDLQALKSQAEELKGQDSLAFVILTFDVADREGLVDAQGEINDAVARKVFAENIWLFVELPTRDHPAPELEYERTWKKPRLDEDSFILWSIFDFKWWFPGNQPKLLLPIPKSQTVLTEGNVTIYAGDGVSVGMSEFSIIVNGGFSFVDKTLLISEFIESSTTVALVVRPRRFGKTTNLTMLKNFFSFPIHPDNKKRRLELFKGSKIQTQNPRLFKQYFCKFPVIFISFKDFHDCNTWERMQAKVRGILAALYKEHIYLYDRLDQIEKKRFNLVRTEEKYPRMGDALKDLSEYLTDYYGRQCIVLIDEYDHPLDVAFHHNFYPAACDHFSTLLGSLLKDNDLNVKKGLLVGVNRVAKTGYLSDFNNVKVYPMFARRFSDKFGFTEEEVATLLRHHKKDEYTDEVKEWYDHYKVADDTHLYNPWSVINFINEGTLESHWTATGNTRTIKKLIWYSGESFKEEAALLIENGTIDVELKNNLSYEDLFLHHDDALWTLLYYAGYLTHDADPYSTGTTSYDRDTYNRHMMFNDAIAIKVRIPNNEVFQEWVGWLQVPNAPKLSYVVCTLLDGKLGEFHDLLFRTVIGDLSFNDVGGSNSGKKSETFYHGYMLGWLAQARFNGCSVKSNREGGLGRYDALIESLRDRKAALMEYKIRKNTHKPTIEAKAEEGLTQIERKRYRSEVSDEIEQLVELGIAFQGKMVAVVGKVYEKTDGIWVENEYARYNGKGKGSVEDGDDDV</sequence>
<comment type="caution">
    <text evidence="2">The sequence shown here is derived from an EMBL/GenBank/DDBJ whole genome shotgun (WGS) entry which is preliminary data.</text>
</comment>
<dbReference type="PANTHER" id="PTHR34825">
    <property type="entry name" value="CONSERVED PROTEIN, WITH A WEAK D-GALACTARATE DEHYDRATASE/ALTRONATE HYDROLASE DOMAIN"/>
    <property type="match status" value="1"/>
</dbReference>
<reference evidence="2 3" key="1">
    <citation type="journal article" date="2018" name="New Phytol.">
        <title>Phylogenomics of Endogonaceae and evolution of mycorrhizas within Mucoromycota.</title>
        <authorList>
            <person name="Chang Y."/>
            <person name="Desiro A."/>
            <person name="Na H."/>
            <person name="Sandor L."/>
            <person name="Lipzen A."/>
            <person name="Clum A."/>
            <person name="Barry K."/>
            <person name="Grigoriev I.V."/>
            <person name="Martin F.M."/>
            <person name="Stajich J.E."/>
            <person name="Smith M.E."/>
            <person name="Bonito G."/>
            <person name="Spatafora J.W."/>
        </authorList>
    </citation>
    <scope>NUCLEOTIDE SEQUENCE [LARGE SCALE GENOMIC DNA]</scope>
    <source>
        <strain evidence="2 3">AD002</strain>
    </source>
</reference>
<dbReference type="EMBL" id="RBNJ01007660">
    <property type="protein sequence ID" value="RUS27848.1"/>
    <property type="molecule type" value="Genomic_DNA"/>
</dbReference>
<dbReference type="AlphaFoldDB" id="A0A433QDJ5"/>
<dbReference type="Proteomes" id="UP000274822">
    <property type="component" value="Unassembled WGS sequence"/>
</dbReference>
<keyword evidence="3" id="KW-1185">Reference proteome</keyword>
<organism evidence="2 3">
    <name type="scientific">Jimgerdemannia flammicorona</name>
    <dbReference type="NCBI Taxonomy" id="994334"/>
    <lineage>
        <taxon>Eukaryota</taxon>
        <taxon>Fungi</taxon>
        <taxon>Fungi incertae sedis</taxon>
        <taxon>Mucoromycota</taxon>
        <taxon>Mucoromycotina</taxon>
        <taxon>Endogonomycetes</taxon>
        <taxon>Endogonales</taxon>
        <taxon>Endogonaceae</taxon>
        <taxon>Jimgerdemannia</taxon>
    </lineage>
</organism>
<dbReference type="InterPro" id="IPR027417">
    <property type="entry name" value="P-loop_NTPase"/>
</dbReference>